<dbReference type="Pfam" id="PF01458">
    <property type="entry name" value="SUFBD_core"/>
    <property type="match status" value="1"/>
</dbReference>
<feature type="domain" description="SUF system FeS cluster assembly SufBD N-terminal" evidence="3">
    <location>
        <begin position="131"/>
        <end position="201"/>
    </location>
</feature>
<proteinExistence type="inferred from homology"/>
<dbReference type="InterPro" id="IPR045595">
    <property type="entry name" value="SufBD_N"/>
</dbReference>
<comment type="similarity">
    <text evidence="1">Belongs to the iron-sulfur cluster assembly SufBD family.</text>
</comment>
<sequence length="469" mass="52538">MTDVDIDIGKYSLGWSDPEKNVFKPEKGLNEDIIRKMSEIKEEPEWMLEFRLKAYKRFLDKPMPEWVAKEKLSQLDFDDIYYYIKPTENQADSWDEVPEEIKETYEKLGIPEAERTYLAGVTAQYESEVVYHKNREDLEKLGVLFCDMDTAVREYPELVQEYFGTVIPPGDNKFAALNSAVWSGGSFIYVPKGVHVEDPLQAYFRINAENMGQFERTLILVDEGASVHYIEGCSAPVYTTDALHSAVVEIVVKASGTCRYTTIQNWSNDVYNLVTKRAQAYGNATMEWIDANLGSGLTVKYPSVYLMEPGAHGEVLSVAFANSGQHQDTGAKMVHLAPDTTSLITSKSVSKGGGRGAYRGLVKVEDGAETAKSFVRCDALILDDESRSDTYPYMEIEESSAEIGHEATVSKVGEDQLFYLMSRGLSEEEATSMIVAGFVEEFTKTLPMEYAMEFNKLIELNMIEAGAVG</sequence>
<evidence type="ECO:0000313" key="4">
    <source>
        <dbReference type="EMBL" id="AGQ19360.1"/>
    </source>
</evidence>
<evidence type="ECO:0000256" key="1">
    <source>
        <dbReference type="ARBA" id="ARBA00043967"/>
    </source>
</evidence>
<dbReference type="InterPro" id="IPR000825">
    <property type="entry name" value="SUF_FeS_clus_asmbl_SufBD_core"/>
</dbReference>
<name>S5DR30_9ACTN</name>
<dbReference type="Pfam" id="PF19295">
    <property type="entry name" value="SufBD_N"/>
    <property type="match status" value="1"/>
</dbReference>
<feature type="domain" description="SUF system FeS cluster assembly SufBD core" evidence="2">
    <location>
        <begin position="204"/>
        <end position="438"/>
    </location>
</feature>
<protein>
    <submittedName>
        <fullName evidence="4">Cysteine desulfurase activator SufB</fullName>
    </submittedName>
</protein>
<dbReference type="InterPro" id="IPR037284">
    <property type="entry name" value="SUF_FeS_clus_asmbl_SufBD_sf"/>
</dbReference>
<dbReference type="EMBL" id="KC811130">
    <property type="protein sequence ID" value="AGQ19360.1"/>
    <property type="molecule type" value="Genomic_DNA"/>
</dbReference>
<accession>S5DR30</accession>
<evidence type="ECO:0000259" key="2">
    <source>
        <dbReference type="Pfam" id="PF01458"/>
    </source>
</evidence>
<dbReference type="InterPro" id="IPR010231">
    <property type="entry name" value="SUF_FeS_clus_asmbl_SufB"/>
</dbReference>
<organism evidence="4">
    <name type="scientific">Candidatus Actinomarina minuta</name>
    <dbReference type="NCBI Taxonomy" id="1389454"/>
    <lineage>
        <taxon>Bacteria</taxon>
        <taxon>Bacillati</taxon>
        <taxon>Actinomycetota</taxon>
        <taxon>Actinomycetes</taxon>
        <taxon>Candidatus Actinomarinidae</taxon>
        <taxon>Candidatus Actinomarinales</taxon>
        <taxon>Candidatus Actinomarineae</taxon>
        <taxon>Candidatus Actinomarinaceae</taxon>
        <taxon>Candidatus Actinomarina</taxon>
    </lineage>
</organism>
<dbReference type="AlphaFoldDB" id="S5DR30"/>
<dbReference type="PANTHER" id="PTHR30508:SF1">
    <property type="entry name" value="UPF0051 PROTEIN ABCI8, CHLOROPLASTIC-RELATED"/>
    <property type="match status" value="1"/>
</dbReference>
<dbReference type="SUPFAM" id="SSF101960">
    <property type="entry name" value="Stabilizer of iron transporter SufD"/>
    <property type="match status" value="1"/>
</dbReference>
<dbReference type="NCBIfam" id="TIGR01980">
    <property type="entry name" value="sufB"/>
    <property type="match status" value="1"/>
</dbReference>
<dbReference type="InterPro" id="IPR055346">
    <property type="entry name" value="Fe-S_cluster_assembly_SufBD"/>
</dbReference>
<dbReference type="GO" id="GO:0016226">
    <property type="term" value="P:iron-sulfur cluster assembly"/>
    <property type="evidence" value="ECO:0007669"/>
    <property type="project" value="InterPro"/>
</dbReference>
<evidence type="ECO:0000259" key="3">
    <source>
        <dbReference type="Pfam" id="PF19295"/>
    </source>
</evidence>
<dbReference type="PANTHER" id="PTHR30508">
    <property type="entry name" value="FES CLUSTER ASSEMBLY PROTEIN SUF"/>
    <property type="match status" value="1"/>
</dbReference>
<reference evidence="4" key="1">
    <citation type="journal article" date="2013" name="Sci. Rep.">
        <title>Metagenomics uncovers a new group of low GC and ultra-small marine Actinobacteria.</title>
        <authorList>
            <person name="Ghai R."/>
            <person name="Mizuno C.M."/>
            <person name="Picazo A."/>
            <person name="Camacho A."/>
            <person name="Rodriguez-Valera F."/>
        </authorList>
    </citation>
    <scope>NUCLEOTIDE SEQUENCE</scope>
</reference>